<reference evidence="8 9" key="1">
    <citation type="submission" date="2024-12" db="EMBL/GenBank/DDBJ databases">
        <authorList>
            <person name="Lee Y."/>
        </authorList>
    </citation>
    <scope>NUCLEOTIDE SEQUENCE [LARGE SCALE GENOMIC DNA]</scope>
    <source>
        <strain evidence="8 9">03SUJ4</strain>
    </source>
</reference>
<feature type="binding site" evidence="5">
    <location>
        <position position="41"/>
    </location>
    <ligand>
        <name>ATP</name>
        <dbReference type="ChEBI" id="CHEBI:30616"/>
    </ligand>
</feature>
<accession>A0ABW9KJT7</accession>
<dbReference type="SUPFAM" id="SSF48452">
    <property type="entry name" value="TPR-like"/>
    <property type="match status" value="1"/>
</dbReference>
<dbReference type="InterPro" id="IPR008271">
    <property type="entry name" value="Ser/Thr_kinase_AS"/>
</dbReference>
<evidence type="ECO:0000256" key="1">
    <source>
        <dbReference type="ARBA" id="ARBA00022679"/>
    </source>
</evidence>
<dbReference type="PROSITE" id="PS50011">
    <property type="entry name" value="PROTEIN_KINASE_DOM"/>
    <property type="match status" value="1"/>
</dbReference>
<evidence type="ECO:0000259" key="7">
    <source>
        <dbReference type="PROSITE" id="PS50011"/>
    </source>
</evidence>
<evidence type="ECO:0000256" key="5">
    <source>
        <dbReference type="PROSITE-ProRule" id="PRU10141"/>
    </source>
</evidence>
<evidence type="ECO:0000313" key="9">
    <source>
        <dbReference type="Proteomes" id="UP001634747"/>
    </source>
</evidence>
<evidence type="ECO:0000256" key="3">
    <source>
        <dbReference type="ARBA" id="ARBA00022777"/>
    </source>
</evidence>
<sequence>MDPDFPPKLGPYVVLNQIGSGGMGAVYRALDPRLQREVAIKVLHRNLEIAGASERFLREARTISSLNHPNICTVFDIGEQDGDPYLVMELLEGEALKDRILRGPVPEPDLREIAFRVALALQAAHGKGVVHRDIKPANIFLVADGAGTVDVKVLDFGLAKLERDGEPTRTRSRGLTRAGSTVGTVEYMSPEQACGEELDARTDLFSLGAVLYEMATGRLPFPGATSAIVFANLLHLQPVPPREENLNLSVDLDGIIRALLIKNRADRMPSATALLDALAAAERGEARPQPNSAEAMRRAVPAPPTSVSPPYPASTGAPANPGPATESTRPRSRPQRPLPSPDTAVAQLPAFEPTDSGTVPLVPVAISAETASARPIGNASGSRELRSSPPQPVAEPVEPVAANRKRRTGEASRQGSRQLGAGAVTDSVLLAAPRTPGANSRGPLIGLLLLLLVGGAAAAWLALRSRDGANHAPVIRGTVQVVPLSNQTGDPRLDRGPTMLLETLLDESPLLTVWRPAAPDVLEGGTDGTTTRIQKILQPAQGDSAQPAASSDLYTVGGTLSRSGDGYLLHLSVRRAAGDEEVAHVEASAGSAAEVPGLLSQLVGRLRLAMGEDAASATENSGNIADGADALGALAALAEGEARAEIGDDAGALAAFNSATKLAPSLLAARLRSAELLLGLHADRDASAELDAIAAAPATGGPHLRAERNYLLALRGGSEEALQAAERWRAARPADAEAQAAVAEQMLRAGHPKDALAAAVAAVHLDPYRLRHLELQTAAEIESGQPDAAWTLQTTAFNAGLGSPELSLAAAVLKNDRAETASALMRLHNDKPTLPLLLADAVYRANTGDIAGADTTFQRAGAMAAGLSGAASGAMYAGELRRWNLALSGQCPPAGTADAGGEAATLAWMTAAWCRLPAPQVEAPHDECADAARMWLAGDKTGALASLSNAHTPDALLLRARLELLLGRSDAAISDGRAVVERRGAAYLSGSISYPAALALLSATYRGRGDVANAETEQAALRELWHDPAAVTRLLQIAGSAR</sequence>
<dbReference type="InterPro" id="IPR017441">
    <property type="entry name" value="Protein_kinase_ATP_BS"/>
</dbReference>
<feature type="region of interest" description="Disordered" evidence="6">
    <location>
        <begin position="373"/>
        <end position="419"/>
    </location>
</feature>
<evidence type="ECO:0000256" key="2">
    <source>
        <dbReference type="ARBA" id="ARBA00022741"/>
    </source>
</evidence>
<protein>
    <submittedName>
        <fullName evidence="8">Protein kinase domain-containing protein</fullName>
    </submittedName>
</protein>
<feature type="domain" description="Protein kinase" evidence="7">
    <location>
        <begin position="12"/>
        <end position="279"/>
    </location>
</feature>
<dbReference type="PROSITE" id="PS00108">
    <property type="entry name" value="PROTEIN_KINASE_ST"/>
    <property type="match status" value="1"/>
</dbReference>
<keyword evidence="3 8" id="KW-0418">Kinase</keyword>
<keyword evidence="1" id="KW-0808">Transferase</keyword>
<dbReference type="PROSITE" id="PS00107">
    <property type="entry name" value="PROTEIN_KINASE_ATP"/>
    <property type="match status" value="1"/>
</dbReference>
<name>A0ABW9KJT7_9BACT</name>
<evidence type="ECO:0000313" key="8">
    <source>
        <dbReference type="EMBL" id="MFN2975842.1"/>
    </source>
</evidence>
<dbReference type="SUPFAM" id="SSF56112">
    <property type="entry name" value="Protein kinase-like (PK-like)"/>
    <property type="match status" value="1"/>
</dbReference>
<dbReference type="PANTHER" id="PTHR43289">
    <property type="entry name" value="MITOGEN-ACTIVATED PROTEIN KINASE KINASE KINASE 20-RELATED"/>
    <property type="match status" value="1"/>
</dbReference>
<feature type="compositionally biased region" description="Pro residues" evidence="6">
    <location>
        <begin position="301"/>
        <end position="312"/>
    </location>
</feature>
<comment type="caution">
    <text evidence="8">The sequence shown here is derived from an EMBL/GenBank/DDBJ whole genome shotgun (WGS) entry which is preliminary data.</text>
</comment>
<organism evidence="8 9">
    <name type="scientific">Terriglobus aquaticus</name>
    <dbReference type="NCBI Taxonomy" id="940139"/>
    <lineage>
        <taxon>Bacteria</taxon>
        <taxon>Pseudomonadati</taxon>
        <taxon>Acidobacteriota</taxon>
        <taxon>Terriglobia</taxon>
        <taxon>Terriglobales</taxon>
        <taxon>Acidobacteriaceae</taxon>
        <taxon>Terriglobus</taxon>
    </lineage>
</organism>
<dbReference type="Proteomes" id="UP001634747">
    <property type="component" value="Unassembled WGS sequence"/>
</dbReference>
<evidence type="ECO:0000256" key="6">
    <source>
        <dbReference type="SAM" id="MobiDB-lite"/>
    </source>
</evidence>
<dbReference type="SMART" id="SM00220">
    <property type="entry name" value="S_TKc"/>
    <property type="match status" value="1"/>
</dbReference>
<dbReference type="Gene3D" id="1.10.510.10">
    <property type="entry name" value="Transferase(Phosphotransferase) domain 1"/>
    <property type="match status" value="1"/>
</dbReference>
<keyword evidence="2 5" id="KW-0547">Nucleotide-binding</keyword>
<keyword evidence="9" id="KW-1185">Reference proteome</keyword>
<dbReference type="InterPro" id="IPR011009">
    <property type="entry name" value="Kinase-like_dom_sf"/>
</dbReference>
<dbReference type="CDD" id="cd14014">
    <property type="entry name" value="STKc_PknB_like"/>
    <property type="match status" value="1"/>
</dbReference>
<dbReference type="EMBL" id="JBJYXY010000001">
    <property type="protein sequence ID" value="MFN2975842.1"/>
    <property type="molecule type" value="Genomic_DNA"/>
</dbReference>
<dbReference type="PANTHER" id="PTHR43289:SF34">
    <property type="entry name" value="SERINE_THREONINE-PROTEIN KINASE YBDM-RELATED"/>
    <property type="match status" value="1"/>
</dbReference>
<dbReference type="Gene3D" id="3.30.200.20">
    <property type="entry name" value="Phosphorylase Kinase, domain 1"/>
    <property type="match status" value="1"/>
</dbReference>
<gene>
    <name evidence="8" type="ORF">ACK2TP_08710</name>
</gene>
<dbReference type="RefSeq" id="WP_263412648.1">
    <property type="nucleotide sequence ID" value="NZ_BAABBH010000001.1"/>
</dbReference>
<keyword evidence="4 5" id="KW-0067">ATP-binding</keyword>
<dbReference type="GO" id="GO:0016301">
    <property type="term" value="F:kinase activity"/>
    <property type="evidence" value="ECO:0007669"/>
    <property type="project" value="UniProtKB-KW"/>
</dbReference>
<evidence type="ECO:0000256" key="4">
    <source>
        <dbReference type="ARBA" id="ARBA00022840"/>
    </source>
</evidence>
<dbReference type="InterPro" id="IPR000719">
    <property type="entry name" value="Prot_kinase_dom"/>
</dbReference>
<dbReference type="Pfam" id="PF00069">
    <property type="entry name" value="Pkinase"/>
    <property type="match status" value="1"/>
</dbReference>
<dbReference type="InterPro" id="IPR011990">
    <property type="entry name" value="TPR-like_helical_dom_sf"/>
</dbReference>
<proteinExistence type="predicted"/>
<feature type="region of interest" description="Disordered" evidence="6">
    <location>
        <begin position="285"/>
        <end position="344"/>
    </location>
</feature>